<evidence type="ECO:0000313" key="2">
    <source>
        <dbReference type="EMBL" id="PJR16796.1"/>
    </source>
</evidence>
<evidence type="ECO:0008006" key="4">
    <source>
        <dbReference type="Google" id="ProtNLM"/>
    </source>
</evidence>
<dbReference type="EMBL" id="NJGD01000001">
    <property type="protein sequence ID" value="PJR16796.1"/>
    <property type="molecule type" value="Genomic_DNA"/>
</dbReference>
<keyword evidence="1" id="KW-0472">Membrane</keyword>
<gene>
    <name evidence="2" type="ORF">CEJ86_00885</name>
</gene>
<dbReference type="RefSeq" id="WP_100669401.1">
    <property type="nucleotide sequence ID" value="NZ_NJGD01000001.1"/>
</dbReference>
<reference evidence="2 3" key="1">
    <citation type="submission" date="2017-06" db="EMBL/GenBank/DDBJ databases">
        <title>Ensifer strains isolated from leguminous trees and herbs display diverse denitrification phenotypes with some acting as strong N2O sinks.</title>
        <authorList>
            <person name="Woliy K."/>
            <person name="Mania D."/>
            <person name="Bakken L.R."/>
            <person name="Frostegard A."/>
        </authorList>
    </citation>
    <scope>NUCLEOTIDE SEQUENCE [LARGE SCALE GENOMIC DNA]</scope>
    <source>
        <strain evidence="2 3">AC50a</strain>
    </source>
</reference>
<protein>
    <recommendedName>
        <fullName evidence="4">Transmembrane protein</fullName>
    </recommendedName>
</protein>
<sequence length="62" mass="6749">MTFFAFFVPLIAACYWIGRSRAGYGIALFFAGVFVWQMAIDGPSSLLESNGCTDYGHAANDC</sequence>
<accession>A0A2J0Z8E7</accession>
<comment type="caution">
    <text evidence="2">The sequence shown here is derived from an EMBL/GenBank/DDBJ whole genome shotgun (WGS) entry which is preliminary data.</text>
</comment>
<keyword evidence="1" id="KW-0812">Transmembrane</keyword>
<organism evidence="2 3">
    <name type="scientific">Rhizobium meliloti</name>
    <name type="common">Ensifer meliloti</name>
    <name type="synonym">Sinorhizobium meliloti</name>
    <dbReference type="NCBI Taxonomy" id="382"/>
    <lineage>
        <taxon>Bacteria</taxon>
        <taxon>Pseudomonadati</taxon>
        <taxon>Pseudomonadota</taxon>
        <taxon>Alphaproteobacteria</taxon>
        <taxon>Hyphomicrobiales</taxon>
        <taxon>Rhizobiaceae</taxon>
        <taxon>Sinorhizobium/Ensifer group</taxon>
        <taxon>Sinorhizobium</taxon>
    </lineage>
</organism>
<proteinExistence type="predicted"/>
<evidence type="ECO:0000256" key="1">
    <source>
        <dbReference type="SAM" id="Phobius"/>
    </source>
</evidence>
<feature type="transmembrane region" description="Helical" evidence="1">
    <location>
        <begin position="22"/>
        <end position="40"/>
    </location>
</feature>
<dbReference type="Proteomes" id="UP000231987">
    <property type="component" value="Unassembled WGS sequence"/>
</dbReference>
<name>A0A2J0Z8E7_RHIML</name>
<keyword evidence="1" id="KW-1133">Transmembrane helix</keyword>
<evidence type="ECO:0000313" key="3">
    <source>
        <dbReference type="Proteomes" id="UP000231987"/>
    </source>
</evidence>
<dbReference type="AlphaFoldDB" id="A0A2J0Z8E7"/>